<reference evidence="10 11" key="1">
    <citation type="journal article" date="2007" name="Genome Res.">
        <title>Genome characteristics of facultatively symbiotic Frankia sp. strains reflect host range and host plant biogeography.</title>
        <authorList>
            <person name="Normand P."/>
            <person name="Lapierre P."/>
            <person name="Tisa L.S."/>
            <person name="Gogarten J.P."/>
            <person name="Alloisio N."/>
            <person name="Bagnarol E."/>
            <person name="Bassi C.A."/>
            <person name="Berry A.M."/>
            <person name="Bickhart D.M."/>
            <person name="Choisne N."/>
            <person name="Couloux A."/>
            <person name="Cournoyer B."/>
            <person name="Cruveiller S."/>
            <person name="Daubin V."/>
            <person name="Demange N."/>
            <person name="Francino M.P."/>
            <person name="Goltsman E."/>
            <person name="Huang Y."/>
            <person name="Kopp O.R."/>
            <person name="Labarre L."/>
            <person name="Lapidus A."/>
            <person name="Lavire C."/>
            <person name="Marechal J."/>
            <person name="Martinez M."/>
            <person name="Mastronunzio J.E."/>
            <person name="Mullin B.C."/>
            <person name="Niemann J."/>
            <person name="Pujic P."/>
            <person name="Rawnsley T."/>
            <person name="Rouy Z."/>
            <person name="Schenowitz C."/>
            <person name="Sellstedt A."/>
            <person name="Tavares F."/>
            <person name="Tomkins J.P."/>
            <person name="Vallenet D."/>
            <person name="Valverde C."/>
            <person name="Wall L.G."/>
            <person name="Wang Y."/>
            <person name="Medigue C."/>
            <person name="Benson D.R."/>
        </authorList>
    </citation>
    <scope>NUCLEOTIDE SEQUENCE [LARGE SCALE GENOMIC DNA]</scope>
    <source>
        <strain evidence="11">DSM 45986 / CECT 9034 / ACN14a</strain>
    </source>
</reference>
<evidence type="ECO:0000256" key="2">
    <source>
        <dbReference type="ARBA" id="ARBA00009142"/>
    </source>
</evidence>
<dbReference type="AlphaFoldDB" id="Q0RHY7"/>
<evidence type="ECO:0000256" key="8">
    <source>
        <dbReference type="RuleBase" id="RU363041"/>
    </source>
</evidence>
<evidence type="ECO:0000256" key="1">
    <source>
        <dbReference type="ARBA" id="ARBA00004651"/>
    </source>
</evidence>
<evidence type="ECO:0000256" key="4">
    <source>
        <dbReference type="ARBA" id="ARBA00022475"/>
    </source>
</evidence>
<protein>
    <recommendedName>
        <fullName evidence="8">Probable membrane transporter protein</fullName>
    </recommendedName>
</protein>
<dbReference type="Proteomes" id="UP000000657">
    <property type="component" value="Chromosome"/>
</dbReference>
<dbReference type="Pfam" id="PF01925">
    <property type="entry name" value="TauE"/>
    <property type="match status" value="1"/>
</dbReference>
<dbReference type="STRING" id="326424.FRAAL4244"/>
<keyword evidence="5" id="KW-0812">Transmembrane</keyword>
<keyword evidence="11" id="KW-1185">Reference proteome</keyword>
<evidence type="ECO:0000256" key="6">
    <source>
        <dbReference type="ARBA" id="ARBA00022989"/>
    </source>
</evidence>
<dbReference type="PANTHER" id="PTHR30269:SF23">
    <property type="entry name" value="MEMBRANE TRANSPORTER PROTEIN YDHB-RELATED"/>
    <property type="match status" value="1"/>
</dbReference>
<evidence type="ECO:0000256" key="5">
    <source>
        <dbReference type="ARBA" id="ARBA00022692"/>
    </source>
</evidence>
<dbReference type="OrthoDB" id="9777163at2"/>
<name>Q0RHY7_FRAAA</name>
<dbReference type="HOGENOM" id="CLU_045498_5_2_11"/>
<accession>Q0RHY7</accession>
<dbReference type="RefSeq" id="WP_011605370.1">
    <property type="nucleotide sequence ID" value="NC_008278.1"/>
</dbReference>
<dbReference type="GO" id="GO:0005886">
    <property type="term" value="C:plasma membrane"/>
    <property type="evidence" value="ECO:0007669"/>
    <property type="project" value="UniProtKB-SubCell"/>
</dbReference>
<evidence type="ECO:0000256" key="7">
    <source>
        <dbReference type="ARBA" id="ARBA00023136"/>
    </source>
</evidence>
<comment type="subcellular location">
    <subcellularLocation>
        <location evidence="1 8">Cell membrane</location>
        <topology evidence="1 8">Multi-pass membrane protein</topology>
    </subcellularLocation>
</comment>
<evidence type="ECO:0000313" key="10">
    <source>
        <dbReference type="EMBL" id="CAJ62886.1"/>
    </source>
</evidence>
<keyword evidence="6" id="KW-1133">Transmembrane helix</keyword>
<organism evidence="10 11">
    <name type="scientific">Frankia alni (strain DSM 45986 / CECT 9034 / ACN14a)</name>
    <dbReference type="NCBI Taxonomy" id="326424"/>
    <lineage>
        <taxon>Bacteria</taxon>
        <taxon>Bacillati</taxon>
        <taxon>Actinomycetota</taxon>
        <taxon>Actinomycetes</taxon>
        <taxon>Frankiales</taxon>
        <taxon>Frankiaceae</taxon>
        <taxon>Frankia</taxon>
    </lineage>
</organism>
<dbReference type="KEGG" id="fal:FRAAL4244"/>
<dbReference type="InterPro" id="IPR002781">
    <property type="entry name" value="TM_pro_TauE-like"/>
</dbReference>
<dbReference type="eggNOG" id="COG0730">
    <property type="taxonomic scope" value="Bacteria"/>
</dbReference>
<evidence type="ECO:0000313" key="11">
    <source>
        <dbReference type="Proteomes" id="UP000000657"/>
    </source>
</evidence>
<evidence type="ECO:0000256" key="3">
    <source>
        <dbReference type="ARBA" id="ARBA00022448"/>
    </source>
</evidence>
<sequence>MSPLAEIVAITAVCVASGCLGSLLGLGGGTFVVPILTLAFGLDVRLAIGASVISVVAGSAAASPRYLDEGFANLRVAVTLEVATVSGAVAGALLAGHLGARTLYTVFGVVLAFSAVQMLRNRQDRAGAAVPDDRIADALSLHGTGTGTGATSTSTGTSSGSGAGTRTAAGTVVRDVRPYRVTRTATGLTMMTAAGAVSGLLGIGSGAMKVPAMDLAMRLPLKVSTATSNLMIGVTGAASAVVYLQRGDVVPALAGAVALGTVVGAHLGSRLLAVVPVGALRVIFLVVLLVISVQMLLRGLA</sequence>
<dbReference type="EMBL" id="CT573213">
    <property type="protein sequence ID" value="CAJ62886.1"/>
    <property type="molecule type" value="Genomic_DNA"/>
</dbReference>
<evidence type="ECO:0000256" key="9">
    <source>
        <dbReference type="SAM" id="MobiDB-lite"/>
    </source>
</evidence>
<keyword evidence="4 8" id="KW-1003">Cell membrane</keyword>
<dbReference type="PANTHER" id="PTHR30269">
    <property type="entry name" value="TRANSMEMBRANE PROTEIN YFCA"/>
    <property type="match status" value="1"/>
</dbReference>
<keyword evidence="7" id="KW-0472">Membrane</keyword>
<comment type="similarity">
    <text evidence="2 8">Belongs to the 4-toluene sulfonate uptake permease (TSUP) (TC 2.A.102) family.</text>
</comment>
<feature type="compositionally biased region" description="Low complexity" evidence="9">
    <location>
        <begin position="149"/>
        <end position="167"/>
    </location>
</feature>
<gene>
    <name evidence="10" type="ordered locus">FRAAL4244</name>
</gene>
<feature type="region of interest" description="Disordered" evidence="9">
    <location>
        <begin position="141"/>
        <end position="167"/>
    </location>
</feature>
<keyword evidence="3" id="KW-0813">Transport</keyword>
<proteinExistence type="inferred from homology"/>
<dbReference type="InterPro" id="IPR052017">
    <property type="entry name" value="TSUP"/>
</dbReference>